<dbReference type="KEGG" id="ccal:108632373"/>
<keyword evidence="1" id="KW-0808">Transferase</keyword>
<dbReference type="AlphaFoldDB" id="A0AAJ7JGQ3"/>
<evidence type="ECO:0000313" key="7">
    <source>
        <dbReference type="RefSeq" id="XP_017892386.1"/>
    </source>
</evidence>
<evidence type="ECO:0000256" key="2">
    <source>
        <dbReference type="ARBA" id="ARBA00022777"/>
    </source>
</evidence>
<dbReference type="InterPro" id="IPR004007">
    <property type="entry name" value="DhaL_dom"/>
</dbReference>
<evidence type="ECO:0000256" key="4">
    <source>
        <dbReference type="ARBA" id="ARBA00048898"/>
    </source>
</evidence>
<sequence>MNGSIKEINKDSLNEISMPRMGELRGPTLEYNTGEAFLKVISTGCEALIACARQLNIMDKEHGNGDYGTRLAHAAEAVQDAIQKDEVHGRNLYVTFKQISCIIRGTVDDSAGEIYSDFFYNIAEGFSKHESETRVTALTWLNVLTYANKALKAKVFPEQEQALLTSLGTVQKDLENALDQDFDPIEVYEAAVNAAESFTSRVLNARSTAGNSKGPKYPDPRAHAVGIWMRGSFEGTKLKLSHIINKS</sequence>
<protein>
    <submittedName>
        <fullName evidence="7">Probable dihydroxyacetone kinase</fullName>
    </submittedName>
</protein>
<proteinExistence type="predicted"/>
<dbReference type="Proteomes" id="UP000694925">
    <property type="component" value="Unplaced"/>
</dbReference>
<dbReference type="SMART" id="SM01120">
    <property type="entry name" value="Dak2"/>
    <property type="match status" value="1"/>
</dbReference>
<comment type="catalytic activity">
    <reaction evidence="3">
        <text>D-glyceraldehyde + ATP = D-glyceraldehyde 3-phosphate + ADP + H(+)</text>
        <dbReference type="Rhea" id="RHEA:13941"/>
        <dbReference type="ChEBI" id="CHEBI:15378"/>
        <dbReference type="ChEBI" id="CHEBI:17378"/>
        <dbReference type="ChEBI" id="CHEBI:30616"/>
        <dbReference type="ChEBI" id="CHEBI:59776"/>
        <dbReference type="ChEBI" id="CHEBI:456216"/>
        <dbReference type="EC" id="2.7.1.28"/>
    </reaction>
</comment>
<keyword evidence="2 7" id="KW-0418">Kinase</keyword>
<evidence type="ECO:0000256" key="3">
    <source>
        <dbReference type="ARBA" id="ARBA00047974"/>
    </source>
</evidence>
<accession>A0AAJ7JGQ3</accession>
<dbReference type="GeneID" id="108632373"/>
<comment type="catalytic activity">
    <reaction evidence="4">
        <text>dihydroxyacetone + ATP = dihydroxyacetone phosphate + ADP + H(+)</text>
        <dbReference type="Rhea" id="RHEA:15773"/>
        <dbReference type="ChEBI" id="CHEBI:15378"/>
        <dbReference type="ChEBI" id="CHEBI:16016"/>
        <dbReference type="ChEBI" id="CHEBI:30616"/>
        <dbReference type="ChEBI" id="CHEBI:57642"/>
        <dbReference type="ChEBI" id="CHEBI:456216"/>
        <dbReference type="EC" id="2.7.1.29"/>
    </reaction>
</comment>
<reference evidence="7" key="1">
    <citation type="submission" date="2025-08" db="UniProtKB">
        <authorList>
            <consortium name="RefSeq"/>
        </authorList>
    </citation>
    <scope>IDENTIFICATION</scope>
    <source>
        <tissue evidence="7">Whole body</tissue>
    </source>
</reference>
<gene>
    <name evidence="7" type="primary">LOC108632373</name>
</gene>
<evidence type="ECO:0000313" key="6">
    <source>
        <dbReference type="Proteomes" id="UP000694925"/>
    </source>
</evidence>
<dbReference type="PROSITE" id="PS51480">
    <property type="entry name" value="DHAL"/>
    <property type="match status" value="1"/>
</dbReference>
<dbReference type="GO" id="GO:0050354">
    <property type="term" value="F:triokinase activity"/>
    <property type="evidence" value="ECO:0007669"/>
    <property type="project" value="UniProtKB-EC"/>
</dbReference>
<dbReference type="RefSeq" id="XP_017892386.1">
    <property type="nucleotide sequence ID" value="XM_018036897.2"/>
</dbReference>
<organism evidence="6 7">
    <name type="scientific">Ceratina calcarata</name>
    <dbReference type="NCBI Taxonomy" id="156304"/>
    <lineage>
        <taxon>Eukaryota</taxon>
        <taxon>Metazoa</taxon>
        <taxon>Ecdysozoa</taxon>
        <taxon>Arthropoda</taxon>
        <taxon>Hexapoda</taxon>
        <taxon>Insecta</taxon>
        <taxon>Pterygota</taxon>
        <taxon>Neoptera</taxon>
        <taxon>Endopterygota</taxon>
        <taxon>Hymenoptera</taxon>
        <taxon>Apocrita</taxon>
        <taxon>Aculeata</taxon>
        <taxon>Apoidea</taxon>
        <taxon>Anthophila</taxon>
        <taxon>Apidae</taxon>
        <taxon>Ceratina</taxon>
        <taxon>Zadontomerus</taxon>
    </lineage>
</organism>
<evidence type="ECO:0000259" key="5">
    <source>
        <dbReference type="PROSITE" id="PS51480"/>
    </source>
</evidence>
<dbReference type="SUPFAM" id="SSF101473">
    <property type="entry name" value="DhaL-like"/>
    <property type="match status" value="1"/>
</dbReference>
<dbReference type="GO" id="GO:0019563">
    <property type="term" value="P:glycerol catabolic process"/>
    <property type="evidence" value="ECO:0007669"/>
    <property type="project" value="TreeGrafter"/>
</dbReference>
<dbReference type="PANTHER" id="PTHR28629:SF4">
    <property type="entry name" value="TRIOKINASE_FMN CYCLASE"/>
    <property type="match status" value="1"/>
</dbReference>
<feature type="domain" description="DhaL" evidence="5">
    <location>
        <begin position="35"/>
        <end position="234"/>
    </location>
</feature>
<name>A0AAJ7JGQ3_9HYME</name>
<dbReference type="Pfam" id="PF02734">
    <property type="entry name" value="Dak2"/>
    <property type="match status" value="1"/>
</dbReference>
<dbReference type="Gene3D" id="1.25.40.340">
    <property type="match status" value="1"/>
</dbReference>
<evidence type="ECO:0000256" key="1">
    <source>
        <dbReference type="ARBA" id="ARBA00022679"/>
    </source>
</evidence>
<dbReference type="GO" id="GO:0004371">
    <property type="term" value="F:glycerone kinase activity"/>
    <property type="evidence" value="ECO:0007669"/>
    <property type="project" value="UniProtKB-EC"/>
</dbReference>
<dbReference type="InterPro" id="IPR050861">
    <property type="entry name" value="Dihydroxyacetone_Kinase"/>
</dbReference>
<dbReference type="InterPro" id="IPR036117">
    <property type="entry name" value="DhaL_dom_sf"/>
</dbReference>
<dbReference type="GO" id="GO:0005829">
    <property type="term" value="C:cytosol"/>
    <property type="evidence" value="ECO:0007669"/>
    <property type="project" value="TreeGrafter"/>
</dbReference>
<keyword evidence="6" id="KW-1185">Reference proteome</keyword>
<dbReference type="PANTHER" id="PTHR28629">
    <property type="entry name" value="TRIOKINASE/FMN CYCLASE"/>
    <property type="match status" value="1"/>
</dbReference>